<gene>
    <name evidence="3" type="ORF">NCTC12360_02955</name>
    <name evidence="2" type="ORF">P7E30_14620</name>
</gene>
<dbReference type="OrthoDB" id="2218789at2"/>
<keyword evidence="4" id="KW-1185">Reference proteome</keyword>
<name>A0A376H0X0_ENTGA</name>
<accession>A0A376H0X0</accession>
<dbReference type="Proteomes" id="UP000254807">
    <property type="component" value="Unassembled WGS sequence"/>
</dbReference>
<keyword evidence="1" id="KW-0472">Membrane</keyword>
<reference evidence="2" key="2">
    <citation type="submission" date="2023-03" db="EMBL/GenBank/DDBJ databases">
        <authorList>
            <person name="Shen W."/>
            <person name="Cai J."/>
        </authorList>
    </citation>
    <scope>NUCLEOTIDE SEQUENCE</scope>
    <source>
        <strain evidence="2">K69-2</strain>
    </source>
</reference>
<dbReference type="Proteomes" id="UP001183682">
    <property type="component" value="Unassembled WGS sequence"/>
</dbReference>
<feature type="transmembrane region" description="Helical" evidence="1">
    <location>
        <begin position="55"/>
        <end position="79"/>
    </location>
</feature>
<evidence type="ECO:0000313" key="3">
    <source>
        <dbReference type="EMBL" id="STD84417.1"/>
    </source>
</evidence>
<sequence>MNMKKSYFMRIYNPLLFLGMLFLLVCIFTLLLLFAQEHFISNPDNSGITNARNTLFGQCIIISTYIVRMLPFSVIGLLLPECIRRLKNDSLINLGISFIGTLRFRGFLKQSESTLTENISLVQAILEHPKTAENKTISHFNRAIHKSVLELTNEQLRLFIKVPKEAQAQKILKEHEEQIKEHVASLYPAYLISTFERKKFGLWLIGTKRS</sequence>
<evidence type="ECO:0000256" key="1">
    <source>
        <dbReference type="SAM" id="Phobius"/>
    </source>
</evidence>
<evidence type="ECO:0000313" key="2">
    <source>
        <dbReference type="EMBL" id="MDT2691407.1"/>
    </source>
</evidence>
<proteinExistence type="predicted"/>
<dbReference type="RefSeq" id="WP_010817838.1">
    <property type="nucleotide sequence ID" value="NZ_JARPZN010000014.1"/>
</dbReference>
<reference evidence="3 4" key="1">
    <citation type="submission" date="2018-06" db="EMBL/GenBank/DDBJ databases">
        <authorList>
            <consortium name="Pathogen Informatics"/>
            <person name="Doyle S."/>
        </authorList>
    </citation>
    <scope>NUCLEOTIDE SEQUENCE [LARGE SCALE GENOMIC DNA]</scope>
    <source>
        <strain evidence="3 4">NCTC12360</strain>
    </source>
</reference>
<dbReference type="AlphaFoldDB" id="A0A376H0X0"/>
<keyword evidence="1" id="KW-1133">Transmembrane helix</keyword>
<feature type="transmembrane region" description="Helical" evidence="1">
    <location>
        <begin position="12"/>
        <end position="35"/>
    </location>
</feature>
<organism evidence="3 4">
    <name type="scientific">Enterococcus gallinarum</name>
    <dbReference type="NCBI Taxonomy" id="1353"/>
    <lineage>
        <taxon>Bacteria</taxon>
        <taxon>Bacillati</taxon>
        <taxon>Bacillota</taxon>
        <taxon>Bacilli</taxon>
        <taxon>Lactobacillales</taxon>
        <taxon>Enterococcaceae</taxon>
        <taxon>Enterococcus</taxon>
    </lineage>
</organism>
<dbReference type="EMBL" id="UFYW01000001">
    <property type="protein sequence ID" value="STD84417.1"/>
    <property type="molecule type" value="Genomic_DNA"/>
</dbReference>
<evidence type="ECO:0000313" key="4">
    <source>
        <dbReference type="Proteomes" id="UP000254807"/>
    </source>
</evidence>
<dbReference type="EMBL" id="JARPZN010000014">
    <property type="protein sequence ID" value="MDT2691407.1"/>
    <property type="molecule type" value="Genomic_DNA"/>
</dbReference>
<keyword evidence="1" id="KW-0812">Transmembrane</keyword>
<protein>
    <submittedName>
        <fullName evidence="3">Uncharacterized protein</fullName>
    </submittedName>
</protein>